<keyword evidence="3" id="KW-0813">Transport</keyword>
<dbReference type="CDD" id="cd03257">
    <property type="entry name" value="ABC_NikE_OppD_transporters"/>
    <property type="match status" value="1"/>
</dbReference>
<name>A0A090I5V2_9GAMM</name>
<dbReference type="SUPFAM" id="SSF52540">
    <property type="entry name" value="P-loop containing nucleoside triphosphate hydrolases"/>
    <property type="match status" value="1"/>
</dbReference>
<dbReference type="GeneID" id="28542566"/>
<dbReference type="GO" id="GO:0005524">
    <property type="term" value="F:ATP binding"/>
    <property type="evidence" value="ECO:0007669"/>
    <property type="project" value="UniProtKB-KW"/>
</dbReference>
<keyword evidence="6" id="KW-0547">Nucleotide-binding</keyword>
<evidence type="ECO:0000256" key="7">
    <source>
        <dbReference type="ARBA" id="ARBA00022840"/>
    </source>
</evidence>
<evidence type="ECO:0000313" key="11">
    <source>
        <dbReference type="Proteomes" id="UP000032427"/>
    </source>
</evidence>
<dbReference type="PANTHER" id="PTHR43776">
    <property type="entry name" value="TRANSPORT ATP-BINDING PROTEIN"/>
    <property type="match status" value="1"/>
</dbReference>
<evidence type="ECO:0000256" key="1">
    <source>
        <dbReference type="ARBA" id="ARBA00004417"/>
    </source>
</evidence>
<feature type="domain" description="ABC transporter" evidence="9">
    <location>
        <begin position="10"/>
        <end position="250"/>
    </location>
</feature>
<comment type="subcellular location">
    <subcellularLocation>
        <location evidence="1">Cell inner membrane</location>
        <topology evidence="1">Peripheral membrane protein</topology>
    </subcellularLocation>
</comment>
<dbReference type="InterPro" id="IPR050319">
    <property type="entry name" value="ABC_transp_ATP-bind"/>
</dbReference>
<dbReference type="PANTHER" id="PTHR43776:SF4">
    <property type="entry name" value="PUTRESCINE EXPORT SYSTEM ATP-BINDING PROTEIN SAPF"/>
    <property type="match status" value="1"/>
</dbReference>
<dbReference type="AlphaFoldDB" id="A0A090I5V2"/>
<gene>
    <name evidence="10" type="primary">sapF</name>
    <name evidence="10" type="ORF">AWOD_II_0317</name>
</gene>
<dbReference type="GO" id="GO:0055085">
    <property type="term" value="P:transmembrane transport"/>
    <property type="evidence" value="ECO:0007669"/>
    <property type="project" value="UniProtKB-ARBA"/>
</dbReference>
<dbReference type="Gene3D" id="3.40.50.300">
    <property type="entry name" value="P-loop containing nucleotide triphosphate hydrolases"/>
    <property type="match status" value="1"/>
</dbReference>
<dbReference type="GO" id="GO:0016887">
    <property type="term" value="F:ATP hydrolysis activity"/>
    <property type="evidence" value="ECO:0007669"/>
    <property type="project" value="InterPro"/>
</dbReference>
<dbReference type="InterPro" id="IPR003593">
    <property type="entry name" value="AAA+_ATPase"/>
</dbReference>
<dbReference type="GO" id="GO:0005886">
    <property type="term" value="C:plasma membrane"/>
    <property type="evidence" value="ECO:0007669"/>
    <property type="project" value="UniProtKB-SubCell"/>
</dbReference>
<dbReference type="Proteomes" id="UP000032427">
    <property type="component" value="Chromosome 2"/>
</dbReference>
<dbReference type="STRING" id="80852.AWOD_II_0317"/>
<keyword evidence="5" id="KW-0997">Cell inner membrane</keyword>
<dbReference type="InterPro" id="IPR027417">
    <property type="entry name" value="P-loop_NTPase"/>
</dbReference>
<keyword evidence="8" id="KW-0472">Membrane</keyword>
<organism evidence="10 11">
    <name type="scientific">Aliivibrio wodanis</name>
    <dbReference type="NCBI Taxonomy" id="80852"/>
    <lineage>
        <taxon>Bacteria</taxon>
        <taxon>Pseudomonadati</taxon>
        <taxon>Pseudomonadota</taxon>
        <taxon>Gammaproteobacteria</taxon>
        <taxon>Vibrionales</taxon>
        <taxon>Vibrionaceae</taxon>
        <taxon>Aliivibrio</taxon>
    </lineage>
</organism>
<keyword evidence="7 10" id="KW-0067">ATP-binding</keyword>
<evidence type="ECO:0000259" key="9">
    <source>
        <dbReference type="PROSITE" id="PS50893"/>
    </source>
</evidence>
<dbReference type="InterPro" id="IPR003439">
    <property type="entry name" value="ABC_transporter-like_ATP-bd"/>
</dbReference>
<evidence type="ECO:0000256" key="3">
    <source>
        <dbReference type="ARBA" id="ARBA00022448"/>
    </source>
</evidence>
<dbReference type="SMART" id="SM00382">
    <property type="entry name" value="AAA"/>
    <property type="match status" value="1"/>
</dbReference>
<dbReference type="EMBL" id="LN554847">
    <property type="protein sequence ID" value="CED56965.1"/>
    <property type="molecule type" value="Genomic_DNA"/>
</dbReference>
<accession>A0A090I5V2</accession>
<evidence type="ECO:0000256" key="5">
    <source>
        <dbReference type="ARBA" id="ARBA00022519"/>
    </source>
</evidence>
<evidence type="ECO:0000256" key="8">
    <source>
        <dbReference type="ARBA" id="ARBA00023136"/>
    </source>
</evidence>
<dbReference type="Pfam" id="PF00005">
    <property type="entry name" value="ABC_tran"/>
    <property type="match status" value="1"/>
</dbReference>
<dbReference type="KEGG" id="awd:AWOD_II_0317"/>
<keyword evidence="11" id="KW-1185">Reference proteome</keyword>
<dbReference type="PROSITE" id="PS50893">
    <property type="entry name" value="ABC_TRANSPORTER_2"/>
    <property type="match status" value="1"/>
</dbReference>
<protein>
    <submittedName>
        <fullName evidence="10">Peptide transport system ATP-binding protein SapF</fullName>
    </submittedName>
</protein>
<evidence type="ECO:0000313" key="10">
    <source>
        <dbReference type="EMBL" id="CED56965.1"/>
    </source>
</evidence>
<evidence type="ECO:0000256" key="2">
    <source>
        <dbReference type="ARBA" id="ARBA00005417"/>
    </source>
</evidence>
<comment type="similarity">
    <text evidence="2">Belongs to the ABC transporter superfamily.</text>
</comment>
<reference evidence="11" key="1">
    <citation type="submission" date="2014-09" db="EMBL/GenBank/DDBJ databases">
        <authorList>
            <person name="Hjerde E."/>
        </authorList>
    </citation>
    <scope>NUCLEOTIDE SEQUENCE [LARGE SCALE GENOMIC DNA]</scope>
    <source>
        <strain evidence="11">06/09/139</strain>
    </source>
</reference>
<keyword evidence="4" id="KW-1003">Cell membrane</keyword>
<dbReference type="OrthoDB" id="9784450at2"/>
<dbReference type="PATRIC" id="fig|80852.17.peg.3073"/>
<evidence type="ECO:0000256" key="4">
    <source>
        <dbReference type="ARBA" id="ARBA00022475"/>
    </source>
</evidence>
<sequence length="274" mass="30673">MTALLEVTDLKKDYVFRTGLFRKQIKEAVKPVSFSLEAGQTLGFIGANGSGKSTLARMLAGVVEPTSGIIKVNGEVLDYKDFKTRCKLIRMIFQDPNSSLNPRIQIGRILEGPLKRNTSMSLEARQQRVKDTLQRVGLLPEHAYFYPQMLATGQKQRVCLARALILQPSIIVADEALNGLDMAMRSQIINLFLELQQEMAISFIYVSQHIGVVKHITDKVMVMHEGQVVEKGVTQEVFSNPQHSITQRLLGSHFDAPTHDRKQRLSAATPKIEC</sequence>
<dbReference type="HOGENOM" id="CLU_000604_1_23_6"/>
<proteinExistence type="inferred from homology"/>
<evidence type="ECO:0000256" key="6">
    <source>
        <dbReference type="ARBA" id="ARBA00022741"/>
    </source>
</evidence>